<dbReference type="EMBL" id="JAFREP010000026">
    <property type="protein sequence ID" value="MBO1321615.1"/>
    <property type="molecule type" value="Genomic_DNA"/>
</dbReference>
<keyword evidence="4" id="KW-1185">Reference proteome</keyword>
<feature type="compositionally biased region" description="Polar residues" evidence="1">
    <location>
        <begin position="389"/>
        <end position="401"/>
    </location>
</feature>
<gene>
    <name evidence="3" type="ORF">J3U88_24265</name>
</gene>
<sequence length="659" mass="69317">MSTKLTLWFMLCVLPFAVMAQTVINDDTIGPGQEVTLAAGEYTLSGLVFVEEGAVLTIEAGAVFKAEQTQGENTSALIVARGGRIEANGTAANPIIFTSELDDLNDPNDLGPEDRGLWGGIILLGRATNNRGVEGQIEGIPSDEVRGAYGGDNDADNSGTMRYVSIRHGGSTLGAGDEINGLTFGSVGSGTTIEFIEVYANFDDGFEWFGGTVGTKNIVAAYCGDDAFDYDEGWRGKNQFWFALLGSDNAGAVGEHDGGTVQETAEPYSRPYIVNATYIGPGISATPQGDRGEAIYFRDNAGGIYMSSIVTMYNGANGGLAVNVEDIEGPDSRERLENGDLALRNNIWWQFGAGNTLEEIVPQDFVREHVAANNNTIENPQLGFIDRGQSGTLDPRPSQNGPAAYGATQPADAFFSPVAYKGAFSPVGPLWTDGWTALSATNHTRSKARWVGHVTALGAGFNTNLHMSNSGSADYTMNVTPYGADGSALTARTADVPAGQTVVVSNSDFFGGENVSHFFVDGSNKVAVTASYSADVANAANAELNETSKAWTFFSFYTADNNLVFDGGAFINTGGAPAVVTAVQKAADGSVLAAVTLSDGIPTLNKMLALFNTDAGFVNQPGSLIEVTSSQPLSVVLLRGTYPGVAPAYLYVTNPNRAY</sequence>
<dbReference type="RefSeq" id="WP_207861588.1">
    <property type="nucleotide sequence ID" value="NZ_JAFREP010000026.1"/>
</dbReference>
<evidence type="ECO:0000313" key="4">
    <source>
        <dbReference type="Proteomes" id="UP000664417"/>
    </source>
</evidence>
<evidence type="ECO:0000256" key="1">
    <source>
        <dbReference type="SAM" id="MobiDB-lite"/>
    </source>
</evidence>
<proteinExistence type="predicted"/>
<name>A0A8J7QFV9_9BACT</name>
<reference evidence="3" key="1">
    <citation type="submission" date="2021-03" db="EMBL/GenBank/DDBJ databases">
        <authorList>
            <person name="Wang G."/>
        </authorList>
    </citation>
    <scope>NUCLEOTIDE SEQUENCE</scope>
    <source>
        <strain evidence="3">KCTC 12899</strain>
    </source>
</reference>
<organism evidence="3 4">
    <name type="scientific">Acanthopleuribacter pedis</name>
    <dbReference type="NCBI Taxonomy" id="442870"/>
    <lineage>
        <taxon>Bacteria</taxon>
        <taxon>Pseudomonadati</taxon>
        <taxon>Acidobacteriota</taxon>
        <taxon>Holophagae</taxon>
        <taxon>Acanthopleuribacterales</taxon>
        <taxon>Acanthopleuribacteraceae</taxon>
        <taxon>Acanthopleuribacter</taxon>
    </lineage>
</organism>
<comment type="caution">
    <text evidence="3">The sequence shown here is derived from an EMBL/GenBank/DDBJ whole genome shotgun (WGS) entry which is preliminary data.</text>
</comment>
<dbReference type="PANTHER" id="PTHR41339:SF1">
    <property type="entry name" value="SECRETED PROTEIN"/>
    <property type="match status" value="1"/>
</dbReference>
<feature type="chain" id="PRO_5035277499" description="T9SS C-terminal target domain-containing protein" evidence="2">
    <location>
        <begin position="21"/>
        <end position="659"/>
    </location>
</feature>
<protein>
    <recommendedName>
        <fullName evidence="5">T9SS C-terminal target domain-containing protein</fullName>
    </recommendedName>
</protein>
<evidence type="ECO:0000256" key="2">
    <source>
        <dbReference type="SAM" id="SignalP"/>
    </source>
</evidence>
<evidence type="ECO:0000313" key="3">
    <source>
        <dbReference type="EMBL" id="MBO1321615.1"/>
    </source>
</evidence>
<keyword evidence="2" id="KW-0732">Signal</keyword>
<accession>A0A8J7QFV9</accession>
<feature type="signal peptide" evidence="2">
    <location>
        <begin position="1"/>
        <end position="20"/>
    </location>
</feature>
<dbReference type="AlphaFoldDB" id="A0A8J7QFV9"/>
<evidence type="ECO:0008006" key="5">
    <source>
        <dbReference type="Google" id="ProtNLM"/>
    </source>
</evidence>
<feature type="region of interest" description="Disordered" evidence="1">
    <location>
        <begin position="380"/>
        <end position="405"/>
    </location>
</feature>
<dbReference type="Proteomes" id="UP000664417">
    <property type="component" value="Unassembled WGS sequence"/>
</dbReference>
<dbReference type="PANTHER" id="PTHR41339">
    <property type="entry name" value="LIPL48"/>
    <property type="match status" value="1"/>
</dbReference>